<evidence type="ECO:0000256" key="2">
    <source>
        <dbReference type="ARBA" id="ARBA00022801"/>
    </source>
</evidence>
<dbReference type="PANTHER" id="PTHR43540:SF6">
    <property type="entry name" value="ISOCHORISMATASE-LIKE DOMAIN-CONTAINING PROTEIN"/>
    <property type="match status" value="1"/>
</dbReference>
<dbReference type="AlphaFoldDB" id="A0A926NGD3"/>
<dbReference type="PANTHER" id="PTHR43540">
    <property type="entry name" value="PEROXYUREIDOACRYLATE/UREIDOACRYLATE AMIDOHYDROLASE-RELATED"/>
    <property type="match status" value="1"/>
</dbReference>
<keyword evidence="5" id="KW-1185">Reference proteome</keyword>
<keyword evidence="2 4" id="KW-0378">Hydrolase</keyword>
<evidence type="ECO:0000256" key="1">
    <source>
        <dbReference type="ARBA" id="ARBA00006336"/>
    </source>
</evidence>
<feature type="domain" description="Isochorismatase-like" evidence="3">
    <location>
        <begin position="4"/>
        <end position="172"/>
    </location>
</feature>
<gene>
    <name evidence="4" type="ORF">IC620_12065</name>
</gene>
<dbReference type="EMBL" id="JACXAH010000016">
    <property type="protein sequence ID" value="MBD1373089.1"/>
    <property type="molecule type" value="Genomic_DNA"/>
</dbReference>
<evidence type="ECO:0000259" key="3">
    <source>
        <dbReference type="Pfam" id="PF00857"/>
    </source>
</evidence>
<evidence type="ECO:0000313" key="5">
    <source>
        <dbReference type="Proteomes" id="UP000661691"/>
    </source>
</evidence>
<proteinExistence type="inferred from homology"/>
<comment type="similarity">
    <text evidence="1">Belongs to the isochorismatase family.</text>
</comment>
<accession>A0A926NGD3</accession>
<dbReference type="Proteomes" id="UP000661691">
    <property type="component" value="Unassembled WGS sequence"/>
</dbReference>
<dbReference type="GO" id="GO:0016787">
    <property type="term" value="F:hydrolase activity"/>
    <property type="evidence" value="ECO:0007669"/>
    <property type="project" value="UniProtKB-KW"/>
</dbReference>
<dbReference type="Pfam" id="PF00857">
    <property type="entry name" value="Isochorismatase"/>
    <property type="match status" value="1"/>
</dbReference>
<organism evidence="4 5">
    <name type="scientific">Polycladospora coralii</name>
    <dbReference type="NCBI Taxonomy" id="2771432"/>
    <lineage>
        <taxon>Bacteria</taxon>
        <taxon>Bacillati</taxon>
        <taxon>Bacillota</taxon>
        <taxon>Bacilli</taxon>
        <taxon>Bacillales</taxon>
        <taxon>Thermoactinomycetaceae</taxon>
        <taxon>Polycladospora</taxon>
    </lineage>
</organism>
<protein>
    <submittedName>
        <fullName evidence="4">Cysteine hydrolase</fullName>
    </submittedName>
</protein>
<name>A0A926NGD3_9BACL</name>
<dbReference type="CDD" id="cd01014">
    <property type="entry name" value="nicotinamidase_related"/>
    <property type="match status" value="1"/>
</dbReference>
<dbReference type="InterPro" id="IPR000868">
    <property type="entry name" value="Isochorismatase-like_dom"/>
</dbReference>
<comment type="caution">
    <text evidence="4">The sequence shown here is derived from an EMBL/GenBank/DDBJ whole genome shotgun (WGS) entry which is preliminary data.</text>
</comment>
<dbReference type="InterPro" id="IPR050272">
    <property type="entry name" value="Isochorismatase-like_hydrls"/>
</dbReference>
<dbReference type="Gene3D" id="3.40.50.850">
    <property type="entry name" value="Isochorismatase-like"/>
    <property type="match status" value="1"/>
</dbReference>
<dbReference type="SUPFAM" id="SSF52499">
    <property type="entry name" value="Isochorismatase-like hydrolases"/>
    <property type="match status" value="1"/>
</dbReference>
<sequence>MKRALLVIDVQNEFFSGSLRVTYPENSFENIRATMDVARENEIPIIVIQHTARFGSDFKKGTEKWALHERIKSFPYDHYIEKRYPGAFTGTSLEDLLKELEIETIAITGYMTNMCCDTTSRQAYHLNYKVEFLADATGTFDHKNKAGFISAKDLHEAALITQQTQFSQVLTLAEWKKKIAE</sequence>
<dbReference type="RefSeq" id="WP_191138757.1">
    <property type="nucleotide sequence ID" value="NZ_JACXAG020000001.1"/>
</dbReference>
<evidence type="ECO:0000313" key="4">
    <source>
        <dbReference type="EMBL" id="MBD1373089.1"/>
    </source>
</evidence>
<dbReference type="InterPro" id="IPR036380">
    <property type="entry name" value="Isochorismatase-like_sf"/>
</dbReference>
<reference evidence="5" key="1">
    <citation type="submission" date="2022-10" db="EMBL/GenBank/DDBJ databases">
        <title>A novel bacterium of genus Hazenella, isolated from South China Sea.</title>
        <authorList>
            <person name="Huang H."/>
            <person name="Mo K."/>
            <person name="Hu Y."/>
        </authorList>
    </citation>
    <scope>NUCLEOTIDE SEQUENCE [LARGE SCALE GENOMIC DNA]</scope>
    <source>
        <strain evidence="5">IB182357</strain>
    </source>
</reference>